<evidence type="ECO:0000256" key="4">
    <source>
        <dbReference type="ARBA" id="ARBA00023082"/>
    </source>
</evidence>
<evidence type="ECO:0000256" key="3">
    <source>
        <dbReference type="ARBA" id="ARBA00023015"/>
    </source>
</evidence>
<dbReference type="SUPFAM" id="SSF88659">
    <property type="entry name" value="Sigma3 and sigma4 domains of RNA polymerase sigma factors"/>
    <property type="match status" value="1"/>
</dbReference>
<protein>
    <submittedName>
        <fullName evidence="8">Sigma-70 family RNA polymerase sigma factor</fullName>
    </submittedName>
</protein>
<organism evidence="8">
    <name type="scientific">Streptomyces sp. NBC_00060</name>
    <dbReference type="NCBI Taxonomy" id="2975636"/>
    <lineage>
        <taxon>Bacteria</taxon>
        <taxon>Bacillati</taxon>
        <taxon>Actinomycetota</taxon>
        <taxon>Actinomycetes</taxon>
        <taxon>Kitasatosporales</taxon>
        <taxon>Streptomycetaceae</taxon>
        <taxon>Streptomyces</taxon>
    </lineage>
</organism>
<dbReference type="Pfam" id="PF08281">
    <property type="entry name" value="Sigma70_r4_2"/>
    <property type="match status" value="1"/>
</dbReference>
<dbReference type="InterPro" id="IPR007627">
    <property type="entry name" value="RNA_pol_sigma70_r2"/>
</dbReference>
<dbReference type="SUPFAM" id="SSF54427">
    <property type="entry name" value="NTF2-like"/>
    <property type="match status" value="1"/>
</dbReference>
<accession>A0AAU2GVP0</accession>
<dbReference type="PANTHER" id="PTHR30173:SF43">
    <property type="entry name" value="ECF RNA POLYMERASE SIGMA FACTOR SIGI-RELATED"/>
    <property type="match status" value="1"/>
</dbReference>
<dbReference type="NCBIfam" id="TIGR02937">
    <property type="entry name" value="sigma70-ECF"/>
    <property type="match status" value="1"/>
</dbReference>
<dbReference type="Gene3D" id="3.10.450.50">
    <property type="match status" value="1"/>
</dbReference>
<keyword evidence="5" id="KW-0804">Transcription</keyword>
<evidence type="ECO:0000259" key="7">
    <source>
        <dbReference type="Pfam" id="PF08281"/>
    </source>
</evidence>
<evidence type="ECO:0000259" key="6">
    <source>
        <dbReference type="Pfam" id="PF04542"/>
    </source>
</evidence>
<evidence type="ECO:0000313" key="8">
    <source>
        <dbReference type="EMBL" id="WTU39897.1"/>
    </source>
</evidence>
<dbReference type="InterPro" id="IPR013249">
    <property type="entry name" value="RNA_pol_sigma70_r4_t2"/>
</dbReference>
<dbReference type="PANTHER" id="PTHR30173">
    <property type="entry name" value="SIGMA 19 FACTOR"/>
    <property type="match status" value="1"/>
</dbReference>
<comment type="similarity">
    <text evidence="1">Belongs to the sigma-70 factor family. ECF subfamily.</text>
</comment>
<dbReference type="InterPro" id="IPR032710">
    <property type="entry name" value="NTF2-like_dom_sf"/>
</dbReference>
<proteinExistence type="inferred from homology"/>
<dbReference type="InterPro" id="IPR036388">
    <property type="entry name" value="WH-like_DNA-bd_sf"/>
</dbReference>
<gene>
    <name evidence="8" type="ORF">OHV25_10030</name>
</gene>
<dbReference type="Pfam" id="PF04542">
    <property type="entry name" value="Sigma70_r2"/>
    <property type="match status" value="1"/>
</dbReference>
<name>A0AAU2GVP0_9ACTN</name>
<dbReference type="Gene3D" id="1.10.10.10">
    <property type="entry name" value="Winged helix-like DNA-binding domain superfamily/Winged helix DNA-binding domain"/>
    <property type="match status" value="1"/>
</dbReference>
<dbReference type="EMBL" id="CP108253">
    <property type="protein sequence ID" value="WTU39897.1"/>
    <property type="molecule type" value="Genomic_DNA"/>
</dbReference>
<comment type="subunit">
    <text evidence="2">Interacts transiently with the RNA polymerase catalytic core formed by RpoA, RpoB, RpoC and RpoZ (2 alpha, 1 beta, 1 beta' and 1 omega subunit) to form the RNA polymerase holoenzyme that can initiate transcription.</text>
</comment>
<keyword evidence="4" id="KW-0731">Sigma factor</keyword>
<dbReference type="GO" id="GO:0006352">
    <property type="term" value="P:DNA-templated transcription initiation"/>
    <property type="evidence" value="ECO:0007669"/>
    <property type="project" value="InterPro"/>
</dbReference>
<evidence type="ECO:0000256" key="5">
    <source>
        <dbReference type="ARBA" id="ARBA00023163"/>
    </source>
</evidence>
<reference evidence="8" key="1">
    <citation type="submission" date="2022-10" db="EMBL/GenBank/DDBJ databases">
        <title>The complete genomes of actinobacterial strains from the NBC collection.</title>
        <authorList>
            <person name="Joergensen T.S."/>
            <person name="Alvarez Arevalo M."/>
            <person name="Sterndorff E.B."/>
            <person name="Faurdal D."/>
            <person name="Vuksanovic O."/>
            <person name="Mourched A.-S."/>
            <person name="Charusanti P."/>
            <person name="Shaw S."/>
            <person name="Blin K."/>
            <person name="Weber T."/>
        </authorList>
    </citation>
    <scope>NUCLEOTIDE SEQUENCE</scope>
    <source>
        <strain evidence="8">NBC_00060</strain>
    </source>
</reference>
<dbReference type="InterPro" id="IPR014284">
    <property type="entry name" value="RNA_pol_sigma-70_dom"/>
</dbReference>
<sequence length="311" mass="33453">MDDGEWLARRFEESRPHLRAVAYRMLGSLNEADEAVEEAWLQIIDSGDDATDEGVRGLPAWLMTVVANVSLDRLRTRRTVSPQAPLLPRVPAARRAPDDLAAPVPDALAADLARMGPAHEELLADSVGLALLVVLETLDPAERMAFVLHDLFGLPYEEIAPIVGVGGPDAARELAGRARVRVQSVDPVPDDGPDRLRRIVDSFLAASRGGDFDTLIAMLDPDVVLHADPEAVAVGAPTEVRGATSVAKTFSGRARYAQLALVDGSVGAVWAPRGRPRVVFGFTIVDERITGIDMRAAPDRLSRTDLTILGE</sequence>
<dbReference type="AlphaFoldDB" id="A0AAU2GVP0"/>
<dbReference type="GO" id="GO:0016987">
    <property type="term" value="F:sigma factor activity"/>
    <property type="evidence" value="ECO:0007669"/>
    <property type="project" value="UniProtKB-KW"/>
</dbReference>
<keyword evidence="3" id="KW-0805">Transcription regulation</keyword>
<dbReference type="Gene3D" id="1.10.1740.10">
    <property type="match status" value="1"/>
</dbReference>
<dbReference type="GO" id="GO:0003677">
    <property type="term" value="F:DNA binding"/>
    <property type="evidence" value="ECO:0007669"/>
    <property type="project" value="InterPro"/>
</dbReference>
<dbReference type="InterPro" id="IPR052704">
    <property type="entry name" value="ECF_Sigma-70_Domain"/>
</dbReference>
<dbReference type="InterPro" id="IPR013325">
    <property type="entry name" value="RNA_pol_sigma_r2"/>
</dbReference>
<dbReference type="SUPFAM" id="SSF88946">
    <property type="entry name" value="Sigma2 domain of RNA polymerase sigma factors"/>
    <property type="match status" value="1"/>
</dbReference>
<feature type="domain" description="RNA polymerase sigma factor 70 region 4 type 2" evidence="7">
    <location>
        <begin position="130"/>
        <end position="165"/>
    </location>
</feature>
<feature type="domain" description="RNA polymerase sigma-70 region 2" evidence="6">
    <location>
        <begin position="11"/>
        <end position="78"/>
    </location>
</feature>
<dbReference type="InterPro" id="IPR013324">
    <property type="entry name" value="RNA_pol_sigma_r3/r4-like"/>
</dbReference>
<evidence type="ECO:0000256" key="2">
    <source>
        <dbReference type="ARBA" id="ARBA00011344"/>
    </source>
</evidence>
<evidence type="ECO:0000256" key="1">
    <source>
        <dbReference type="ARBA" id="ARBA00010641"/>
    </source>
</evidence>